<evidence type="ECO:0000313" key="3">
    <source>
        <dbReference type="Proteomes" id="UP000076727"/>
    </source>
</evidence>
<dbReference type="EMBL" id="KV429057">
    <property type="protein sequence ID" value="KZT69572.1"/>
    <property type="molecule type" value="Genomic_DNA"/>
</dbReference>
<gene>
    <name evidence="2" type="ORF">DAEQUDRAFT_258210</name>
</gene>
<dbReference type="Proteomes" id="UP000076727">
    <property type="component" value="Unassembled WGS sequence"/>
</dbReference>
<organism evidence="2 3">
    <name type="scientific">Daedalea quercina L-15889</name>
    <dbReference type="NCBI Taxonomy" id="1314783"/>
    <lineage>
        <taxon>Eukaryota</taxon>
        <taxon>Fungi</taxon>
        <taxon>Dikarya</taxon>
        <taxon>Basidiomycota</taxon>
        <taxon>Agaricomycotina</taxon>
        <taxon>Agaricomycetes</taxon>
        <taxon>Polyporales</taxon>
        <taxon>Fomitopsis</taxon>
    </lineage>
</organism>
<evidence type="ECO:0000256" key="1">
    <source>
        <dbReference type="SAM" id="MobiDB-lite"/>
    </source>
</evidence>
<protein>
    <submittedName>
        <fullName evidence="2">Uncharacterized protein</fullName>
    </submittedName>
</protein>
<name>A0A165QJU8_9APHY</name>
<sequence length="107" mass="12066">MATAVSLAPRLHPRISPVRLRTRSSNALLRKDEYRRCSDISRQLGSLTTQGFIPQRRRTSSWRSHSRTWSSGLLPRNSRSLSTDSINAQLTKGCSCTSPQSRSVHML</sequence>
<reference evidence="2 3" key="1">
    <citation type="journal article" date="2016" name="Mol. Biol. Evol.">
        <title>Comparative Genomics of Early-Diverging Mushroom-Forming Fungi Provides Insights into the Origins of Lignocellulose Decay Capabilities.</title>
        <authorList>
            <person name="Nagy L.G."/>
            <person name="Riley R."/>
            <person name="Tritt A."/>
            <person name="Adam C."/>
            <person name="Daum C."/>
            <person name="Floudas D."/>
            <person name="Sun H."/>
            <person name="Yadav J.S."/>
            <person name="Pangilinan J."/>
            <person name="Larsson K.H."/>
            <person name="Matsuura K."/>
            <person name="Barry K."/>
            <person name="Labutti K."/>
            <person name="Kuo R."/>
            <person name="Ohm R.A."/>
            <person name="Bhattacharya S.S."/>
            <person name="Shirouzu T."/>
            <person name="Yoshinaga Y."/>
            <person name="Martin F.M."/>
            <person name="Grigoriev I.V."/>
            <person name="Hibbett D.S."/>
        </authorList>
    </citation>
    <scope>NUCLEOTIDE SEQUENCE [LARGE SCALE GENOMIC DNA]</scope>
    <source>
        <strain evidence="2 3">L-15889</strain>
    </source>
</reference>
<feature type="compositionally biased region" description="Basic residues" evidence="1">
    <location>
        <begin position="55"/>
        <end position="66"/>
    </location>
</feature>
<evidence type="ECO:0000313" key="2">
    <source>
        <dbReference type="EMBL" id="KZT69572.1"/>
    </source>
</evidence>
<feature type="region of interest" description="Disordered" evidence="1">
    <location>
        <begin position="54"/>
        <end position="80"/>
    </location>
</feature>
<dbReference type="AlphaFoldDB" id="A0A165QJU8"/>
<keyword evidence="3" id="KW-1185">Reference proteome</keyword>
<accession>A0A165QJU8</accession>
<proteinExistence type="predicted"/>